<name>A0A6M3JKF9_9ZZZZ</name>
<dbReference type="AlphaFoldDB" id="A0A6M3JKF9"/>
<accession>A0A6M3JKF9</accession>
<organism evidence="1">
    <name type="scientific">viral metagenome</name>
    <dbReference type="NCBI Taxonomy" id="1070528"/>
    <lineage>
        <taxon>unclassified sequences</taxon>
        <taxon>metagenomes</taxon>
        <taxon>organismal metagenomes</taxon>
    </lineage>
</organism>
<proteinExistence type="predicted"/>
<protein>
    <submittedName>
        <fullName evidence="1">Uncharacterized protein</fullName>
    </submittedName>
</protein>
<dbReference type="EMBL" id="MT141783">
    <property type="protein sequence ID" value="QJA70326.1"/>
    <property type="molecule type" value="Genomic_DNA"/>
</dbReference>
<evidence type="ECO:0000313" key="1">
    <source>
        <dbReference type="EMBL" id="QJA70326.1"/>
    </source>
</evidence>
<reference evidence="1" key="1">
    <citation type="submission" date="2020-03" db="EMBL/GenBank/DDBJ databases">
        <title>The deep terrestrial virosphere.</title>
        <authorList>
            <person name="Holmfeldt K."/>
            <person name="Nilsson E."/>
            <person name="Simone D."/>
            <person name="Lopez-Fernandez M."/>
            <person name="Wu X."/>
            <person name="de Brujin I."/>
            <person name="Lundin D."/>
            <person name="Andersson A."/>
            <person name="Bertilsson S."/>
            <person name="Dopson M."/>
        </authorList>
    </citation>
    <scope>NUCLEOTIDE SEQUENCE</scope>
    <source>
        <strain evidence="1">MM415A03788</strain>
    </source>
</reference>
<sequence length="117" mass="13652">MIDLDASIYIEYDDGTKEPLALIETAEDKGQVYKTATVTLKLAQRAKIPCFVLLYKLSKNPNPADNRYSDIESFRVKRLYPKLESTWRILTPDKWAETLLSLRIWQSEKLDKEFSLH</sequence>
<gene>
    <name evidence="1" type="ORF">MM415A03788_0010</name>
</gene>